<reference evidence="2" key="1">
    <citation type="submission" date="2022-11" db="UniProtKB">
        <authorList>
            <consortium name="WormBaseParasite"/>
        </authorList>
    </citation>
    <scope>IDENTIFICATION</scope>
</reference>
<sequence length="285" mass="31968">SDEEIEDQLFKGECKLYNYCCVTKQSSEIGMGDIFVLYNFKKNLYQVCMRRHRDQKICAYLKIREDTILNDKKGCKSSGVLQCQDFSEGESKPAIFIVRFREKDVYDEFKKIFDDATENVRMSLINGGTVDECSRKLKEAKQTGVPFKRQRTPQSCNTIDDSFMSVASATFKAPATPPKSFATFTSVNAETCFSSQFPSATKAASAHVLPPRRPENVANVSNTTLKSHYADDEPVAVPVEPRNAFANLSQQKLDESVATLSTNQYANVNEPQNIALTFDLIELSP</sequence>
<protein>
    <submittedName>
        <fullName evidence="2">RanBD1 domain-containing protein</fullName>
    </submittedName>
</protein>
<proteinExistence type="predicted"/>
<accession>A0AC34GGK3</accession>
<name>A0AC34GGK3_9BILA</name>
<evidence type="ECO:0000313" key="1">
    <source>
        <dbReference type="Proteomes" id="UP000887579"/>
    </source>
</evidence>
<evidence type="ECO:0000313" key="2">
    <source>
        <dbReference type="WBParaSite" id="ES5_v2.g28849.t1"/>
    </source>
</evidence>
<organism evidence="1 2">
    <name type="scientific">Panagrolaimus sp. ES5</name>
    <dbReference type="NCBI Taxonomy" id="591445"/>
    <lineage>
        <taxon>Eukaryota</taxon>
        <taxon>Metazoa</taxon>
        <taxon>Ecdysozoa</taxon>
        <taxon>Nematoda</taxon>
        <taxon>Chromadorea</taxon>
        <taxon>Rhabditida</taxon>
        <taxon>Tylenchina</taxon>
        <taxon>Panagrolaimomorpha</taxon>
        <taxon>Panagrolaimoidea</taxon>
        <taxon>Panagrolaimidae</taxon>
        <taxon>Panagrolaimus</taxon>
    </lineage>
</organism>
<dbReference type="Proteomes" id="UP000887579">
    <property type="component" value="Unplaced"/>
</dbReference>
<dbReference type="WBParaSite" id="ES5_v2.g28849.t1">
    <property type="protein sequence ID" value="ES5_v2.g28849.t1"/>
    <property type="gene ID" value="ES5_v2.g28849"/>
</dbReference>